<dbReference type="Gene3D" id="3.40.390.10">
    <property type="entry name" value="Collagenase (Catalytic Domain)"/>
    <property type="match status" value="1"/>
</dbReference>
<dbReference type="AlphaFoldDB" id="A0A075WZ51"/>
<dbReference type="PANTHER" id="PTHR15910">
    <property type="entry name" value="ARCHAEMETZINCIN"/>
    <property type="match status" value="1"/>
</dbReference>
<evidence type="ECO:0000256" key="3">
    <source>
        <dbReference type="ARBA" id="ARBA00022723"/>
    </source>
</evidence>
<dbReference type="NCBIfam" id="NF033823">
    <property type="entry name" value="archmetzin"/>
    <property type="match status" value="1"/>
</dbReference>
<evidence type="ECO:0008006" key="9">
    <source>
        <dbReference type="Google" id="ProtNLM"/>
    </source>
</evidence>
<evidence type="ECO:0000256" key="6">
    <source>
        <dbReference type="ARBA" id="ARBA00023049"/>
    </source>
</evidence>
<reference evidence="7 8" key="1">
    <citation type="journal article" date="2015" name="Genome Announc.">
        <title>Genome Sequence of a Sulfate-Reducing Thermophilic Bacterium, Thermodesulfobacterium commune DSM 2178T (Phylum Thermodesulfobacteria).</title>
        <authorList>
            <person name="Bhatnagar S."/>
            <person name="Badger J.H."/>
            <person name="Madupu R."/>
            <person name="Khouri H.M."/>
            <person name="O'Connor E.M."/>
            <person name="Robb F.T."/>
            <person name="Ward N.L."/>
            <person name="Eisen J.A."/>
        </authorList>
    </citation>
    <scope>NUCLEOTIDE SEQUENCE [LARGE SCALE GENOMIC DNA]</scope>
    <source>
        <strain evidence="7 8">DSM 2178</strain>
    </source>
</reference>
<dbReference type="Proteomes" id="UP000028481">
    <property type="component" value="Chromosome"/>
</dbReference>
<dbReference type="RefSeq" id="WP_051754476.1">
    <property type="nucleotide sequence ID" value="NZ_CP008796.1"/>
</dbReference>
<sequence length="185" mass="21622">MKKISIFLVYTDLKDDILLALKSHLETIFGYSVNFYGLVFDFSLAYNPKRNQYISSKIIDLFSKYKKNLKEKWVVLVDVDLYSHGLNFVFGEADPKRGIAVVSHARLNPEFYGLAFDEKIFTERLIKEVTHELGHLFFLPHCFHPNCVMSFSNTIADVDRKNKSFCFICESFLKTYLCMEKIFII</sequence>
<dbReference type="PANTHER" id="PTHR15910:SF1">
    <property type="entry name" value="ARCHAEMETZINCIN-2"/>
    <property type="match status" value="1"/>
</dbReference>
<dbReference type="EMBL" id="CP008796">
    <property type="protein sequence ID" value="AIH03957.1"/>
    <property type="molecule type" value="Genomic_DNA"/>
</dbReference>
<name>A0A075WZ51_9BACT</name>
<dbReference type="InterPro" id="IPR012962">
    <property type="entry name" value="Pept_M54_archaemetzincn"/>
</dbReference>
<keyword evidence="6" id="KW-0482">Metalloprotease</keyword>
<dbReference type="STRING" id="289377.HL41_03725"/>
<proteinExistence type="predicted"/>
<dbReference type="PIRSF" id="PIRSF005785">
    <property type="entry name" value="Zn-prot_arch"/>
    <property type="match status" value="1"/>
</dbReference>
<evidence type="ECO:0000313" key="8">
    <source>
        <dbReference type="Proteomes" id="UP000028481"/>
    </source>
</evidence>
<dbReference type="OrthoDB" id="269208at2"/>
<keyword evidence="3" id="KW-0479">Metal-binding</keyword>
<dbReference type="GO" id="GO:0006508">
    <property type="term" value="P:proteolysis"/>
    <property type="evidence" value="ECO:0007669"/>
    <property type="project" value="UniProtKB-KW"/>
</dbReference>
<dbReference type="SUPFAM" id="SSF55486">
    <property type="entry name" value="Metalloproteases ('zincins'), catalytic domain"/>
    <property type="match status" value="1"/>
</dbReference>
<evidence type="ECO:0000256" key="1">
    <source>
        <dbReference type="ARBA" id="ARBA00001947"/>
    </source>
</evidence>
<dbReference type="InterPro" id="IPR012091">
    <property type="entry name" value="Pept_M54_archaemetzncn_arc/bac"/>
</dbReference>
<dbReference type="eggNOG" id="COG1913">
    <property type="taxonomic scope" value="Bacteria"/>
</dbReference>
<dbReference type="CDD" id="cd11375">
    <property type="entry name" value="Peptidase_M54"/>
    <property type="match status" value="1"/>
</dbReference>
<dbReference type="GO" id="GO:0008270">
    <property type="term" value="F:zinc ion binding"/>
    <property type="evidence" value="ECO:0007669"/>
    <property type="project" value="InterPro"/>
</dbReference>
<organism evidence="7 8">
    <name type="scientific">Thermodesulfobacterium commune DSM 2178</name>
    <dbReference type="NCBI Taxonomy" id="289377"/>
    <lineage>
        <taxon>Bacteria</taxon>
        <taxon>Pseudomonadati</taxon>
        <taxon>Thermodesulfobacteriota</taxon>
        <taxon>Thermodesulfobacteria</taxon>
        <taxon>Thermodesulfobacteriales</taxon>
        <taxon>Thermodesulfobacteriaceae</taxon>
        <taxon>Thermodesulfobacterium</taxon>
    </lineage>
</organism>
<dbReference type="HOGENOM" id="CLU_108521_2_0_0"/>
<dbReference type="InterPro" id="IPR024079">
    <property type="entry name" value="MetalloPept_cat_dom_sf"/>
</dbReference>
<keyword evidence="2" id="KW-0645">Protease</keyword>
<comment type="cofactor">
    <cofactor evidence="1">
        <name>Zn(2+)</name>
        <dbReference type="ChEBI" id="CHEBI:29105"/>
    </cofactor>
</comment>
<dbReference type="KEGG" id="tcm:HL41_03725"/>
<dbReference type="Pfam" id="PF07998">
    <property type="entry name" value="Peptidase_M54"/>
    <property type="match status" value="1"/>
</dbReference>
<keyword evidence="4" id="KW-0378">Hydrolase</keyword>
<protein>
    <recommendedName>
        <fullName evidence="9">Peptidase zinc-dependent</fullName>
    </recommendedName>
</protein>
<accession>A0A075WZ51</accession>
<dbReference type="GO" id="GO:0008237">
    <property type="term" value="F:metallopeptidase activity"/>
    <property type="evidence" value="ECO:0007669"/>
    <property type="project" value="UniProtKB-KW"/>
</dbReference>
<evidence type="ECO:0000313" key="7">
    <source>
        <dbReference type="EMBL" id="AIH03957.1"/>
    </source>
</evidence>
<keyword evidence="8" id="KW-1185">Reference proteome</keyword>
<evidence type="ECO:0000256" key="4">
    <source>
        <dbReference type="ARBA" id="ARBA00022801"/>
    </source>
</evidence>
<dbReference type="PaxDb" id="289377-HL41_03725"/>
<evidence type="ECO:0000256" key="5">
    <source>
        <dbReference type="ARBA" id="ARBA00022833"/>
    </source>
</evidence>
<gene>
    <name evidence="7" type="ORF">HL41_03725</name>
</gene>
<evidence type="ECO:0000256" key="2">
    <source>
        <dbReference type="ARBA" id="ARBA00022670"/>
    </source>
</evidence>
<keyword evidence="5" id="KW-0862">Zinc</keyword>